<keyword evidence="2" id="KW-1185">Reference proteome</keyword>
<sequence>MYTNSFTCSTFSPSRIIPHSVVPAHRRRRGYLVVGIQEAFDRPDSSSITNGIYIYMEPVSDTAERGPVFASHVHLNAKAH</sequence>
<dbReference type="EMBL" id="BGZK01001054">
    <property type="protein sequence ID" value="GBP69834.1"/>
    <property type="molecule type" value="Genomic_DNA"/>
</dbReference>
<protein>
    <submittedName>
        <fullName evidence="1">Uncharacterized protein</fullName>
    </submittedName>
</protein>
<proteinExistence type="predicted"/>
<organism evidence="1 2">
    <name type="scientific">Eumeta variegata</name>
    <name type="common">Bagworm moth</name>
    <name type="synonym">Eumeta japonica</name>
    <dbReference type="NCBI Taxonomy" id="151549"/>
    <lineage>
        <taxon>Eukaryota</taxon>
        <taxon>Metazoa</taxon>
        <taxon>Ecdysozoa</taxon>
        <taxon>Arthropoda</taxon>
        <taxon>Hexapoda</taxon>
        <taxon>Insecta</taxon>
        <taxon>Pterygota</taxon>
        <taxon>Neoptera</taxon>
        <taxon>Endopterygota</taxon>
        <taxon>Lepidoptera</taxon>
        <taxon>Glossata</taxon>
        <taxon>Ditrysia</taxon>
        <taxon>Tineoidea</taxon>
        <taxon>Psychidae</taxon>
        <taxon>Oiketicinae</taxon>
        <taxon>Eumeta</taxon>
    </lineage>
</organism>
<reference evidence="1 2" key="1">
    <citation type="journal article" date="2019" name="Commun. Biol.">
        <title>The bagworm genome reveals a unique fibroin gene that provides high tensile strength.</title>
        <authorList>
            <person name="Kono N."/>
            <person name="Nakamura H."/>
            <person name="Ohtoshi R."/>
            <person name="Tomita M."/>
            <person name="Numata K."/>
            <person name="Arakawa K."/>
        </authorList>
    </citation>
    <scope>NUCLEOTIDE SEQUENCE [LARGE SCALE GENOMIC DNA]</scope>
</reference>
<name>A0A4C1Y4C2_EUMVA</name>
<evidence type="ECO:0000313" key="1">
    <source>
        <dbReference type="EMBL" id="GBP69834.1"/>
    </source>
</evidence>
<dbReference type="AlphaFoldDB" id="A0A4C1Y4C2"/>
<comment type="caution">
    <text evidence="1">The sequence shown here is derived from an EMBL/GenBank/DDBJ whole genome shotgun (WGS) entry which is preliminary data.</text>
</comment>
<gene>
    <name evidence="1" type="ORF">EVAR_89337_1</name>
</gene>
<accession>A0A4C1Y4C2</accession>
<dbReference type="Proteomes" id="UP000299102">
    <property type="component" value="Unassembled WGS sequence"/>
</dbReference>
<evidence type="ECO:0000313" key="2">
    <source>
        <dbReference type="Proteomes" id="UP000299102"/>
    </source>
</evidence>